<comment type="caution">
    <text evidence="2">The sequence shown here is derived from an EMBL/GenBank/DDBJ whole genome shotgun (WGS) entry which is preliminary data.</text>
</comment>
<accession>A0A2P5BLV1</accession>
<keyword evidence="3" id="KW-1185">Reference proteome</keyword>
<evidence type="ECO:0000256" key="1">
    <source>
        <dbReference type="SAM" id="SignalP"/>
    </source>
</evidence>
<proteinExistence type="predicted"/>
<dbReference type="PROSITE" id="PS51257">
    <property type="entry name" value="PROKAR_LIPOPROTEIN"/>
    <property type="match status" value="1"/>
</dbReference>
<dbReference type="EMBL" id="JXTB01000255">
    <property type="protein sequence ID" value="PON49768.1"/>
    <property type="molecule type" value="Genomic_DNA"/>
</dbReference>
<dbReference type="Proteomes" id="UP000237105">
    <property type="component" value="Unassembled WGS sequence"/>
</dbReference>
<gene>
    <name evidence="2" type="ORF">PanWU01x14_228040</name>
</gene>
<dbReference type="AlphaFoldDB" id="A0A2P5BLV1"/>
<sequence>MALKSNKINRITCLHALLGLFICACAVLSSPNQGFLMNLKGQLRGYGTHCSGAVQSIGNVARSIQDGLVTLGIKFLHFFVSRCLQFKYLSPIQPPLFSSSWLFWVTFARSVSSMPDLPL</sequence>
<protein>
    <submittedName>
        <fullName evidence="2">Uncharacterized protein</fullName>
    </submittedName>
</protein>
<reference evidence="3" key="1">
    <citation type="submission" date="2016-06" db="EMBL/GenBank/DDBJ databases">
        <title>Parallel loss of symbiosis genes in relatives of nitrogen-fixing non-legume Parasponia.</title>
        <authorList>
            <person name="Van Velzen R."/>
            <person name="Holmer R."/>
            <person name="Bu F."/>
            <person name="Rutten L."/>
            <person name="Van Zeijl A."/>
            <person name="Liu W."/>
            <person name="Santuari L."/>
            <person name="Cao Q."/>
            <person name="Sharma T."/>
            <person name="Shen D."/>
            <person name="Roswanjaya Y."/>
            <person name="Wardhani T."/>
            <person name="Kalhor M.S."/>
            <person name="Jansen J."/>
            <person name="Van den Hoogen J."/>
            <person name="Gungor B."/>
            <person name="Hartog M."/>
            <person name="Hontelez J."/>
            <person name="Verver J."/>
            <person name="Yang W.-C."/>
            <person name="Schijlen E."/>
            <person name="Repin R."/>
            <person name="Schilthuizen M."/>
            <person name="Schranz E."/>
            <person name="Heidstra R."/>
            <person name="Miyata K."/>
            <person name="Fedorova E."/>
            <person name="Kohlen W."/>
            <person name="Bisseling T."/>
            <person name="Smit S."/>
            <person name="Geurts R."/>
        </authorList>
    </citation>
    <scope>NUCLEOTIDE SEQUENCE [LARGE SCALE GENOMIC DNA]</scope>
    <source>
        <strain evidence="3">cv. WU1-14</strain>
    </source>
</reference>
<feature type="chain" id="PRO_5015147825" evidence="1">
    <location>
        <begin position="30"/>
        <end position="119"/>
    </location>
</feature>
<name>A0A2P5BLV1_PARAD</name>
<organism evidence="2 3">
    <name type="scientific">Parasponia andersonii</name>
    <name type="common">Sponia andersonii</name>
    <dbReference type="NCBI Taxonomy" id="3476"/>
    <lineage>
        <taxon>Eukaryota</taxon>
        <taxon>Viridiplantae</taxon>
        <taxon>Streptophyta</taxon>
        <taxon>Embryophyta</taxon>
        <taxon>Tracheophyta</taxon>
        <taxon>Spermatophyta</taxon>
        <taxon>Magnoliopsida</taxon>
        <taxon>eudicotyledons</taxon>
        <taxon>Gunneridae</taxon>
        <taxon>Pentapetalae</taxon>
        <taxon>rosids</taxon>
        <taxon>fabids</taxon>
        <taxon>Rosales</taxon>
        <taxon>Cannabaceae</taxon>
        <taxon>Parasponia</taxon>
    </lineage>
</organism>
<evidence type="ECO:0000313" key="2">
    <source>
        <dbReference type="EMBL" id="PON49768.1"/>
    </source>
</evidence>
<keyword evidence="1" id="KW-0732">Signal</keyword>
<feature type="signal peptide" evidence="1">
    <location>
        <begin position="1"/>
        <end position="29"/>
    </location>
</feature>
<evidence type="ECO:0000313" key="3">
    <source>
        <dbReference type="Proteomes" id="UP000237105"/>
    </source>
</evidence>
<dbReference type="OrthoDB" id="1027251at2759"/>